<keyword evidence="3" id="KW-1185">Reference proteome</keyword>
<evidence type="ECO:0000313" key="2">
    <source>
        <dbReference type="EMBL" id="GAA3555154.1"/>
    </source>
</evidence>
<gene>
    <name evidence="2" type="ORF">GCM10022295_41620</name>
</gene>
<protein>
    <submittedName>
        <fullName evidence="2">Uncharacterized protein</fullName>
    </submittedName>
</protein>
<feature type="compositionally biased region" description="Basic and acidic residues" evidence="1">
    <location>
        <begin position="11"/>
        <end position="27"/>
    </location>
</feature>
<feature type="region of interest" description="Disordered" evidence="1">
    <location>
        <begin position="1"/>
        <end position="39"/>
    </location>
</feature>
<comment type="caution">
    <text evidence="2">The sequence shown here is derived from an EMBL/GenBank/DDBJ whole genome shotgun (WGS) entry which is preliminary data.</text>
</comment>
<accession>A0ABP6WSA3</accession>
<evidence type="ECO:0000313" key="3">
    <source>
        <dbReference type="Proteomes" id="UP001500707"/>
    </source>
</evidence>
<sequence>MLDQRGGEAPAGERDPDLGIAGEREGGDMDDGAGRHGGGCLVPGSGSRCDDEGCVTAIDEVSGGLERAVGHAVHIGGKGFGHDDDTHTGVVAVLDVAASKWIFPNDKRPMSVPLRTRAGQITSMRV</sequence>
<reference evidence="3" key="1">
    <citation type="journal article" date="2019" name="Int. J. Syst. Evol. Microbiol.">
        <title>The Global Catalogue of Microorganisms (GCM) 10K type strain sequencing project: providing services to taxonomists for standard genome sequencing and annotation.</title>
        <authorList>
            <consortium name="The Broad Institute Genomics Platform"/>
            <consortium name="The Broad Institute Genome Sequencing Center for Infectious Disease"/>
            <person name="Wu L."/>
            <person name="Ma J."/>
        </authorList>
    </citation>
    <scope>NUCLEOTIDE SEQUENCE [LARGE SCALE GENOMIC DNA]</scope>
    <source>
        <strain evidence="3">JCM 17656</strain>
    </source>
</reference>
<proteinExistence type="predicted"/>
<dbReference type="EMBL" id="BAABCE010000007">
    <property type="protein sequence ID" value="GAA3555154.1"/>
    <property type="molecule type" value="Genomic_DNA"/>
</dbReference>
<organism evidence="2 3">
    <name type="scientific">Streptomyces osmaniensis</name>
    <dbReference type="NCBI Taxonomy" id="593134"/>
    <lineage>
        <taxon>Bacteria</taxon>
        <taxon>Bacillati</taxon>
        <taxon>Actinomycetota</taxon>
        <taxon>Actinomycetes</taxon>
        <taxon>Kitasatosporales</taxon>
        <taxon>Streptomycetaceae</taxon>
        <taxon>Streptomyces</taxon>
    </lineage>
</organism>
<evidence type="ECO:0000256" key="1">
    <source>
        <dbReference type="SAM" id="MobiDB-lite"/>
    </source>
</evidence>
<name>A0ABP6WSA3_9ACTN</name>
<dbReference type="Proteomes" id="UP001500707">
    <property type="component" value="Unassembled WGS sequence"/>
</dbReference>